<comment type="function">
    <text evidence="1 9">Involved in the catabolism of quinolinic acid (QA).</text>
</comment>
<dbReference type="Gene3D" id="3.90.1170.20">
    <property type="entry name" value="Quinolinate phosphoribosyl transferase, N-terminal domain"/>
    <property type="match status" value="1"/>
</dbReference>
<evidence type="ECO:0000259" key="12">
    <source>
        <dbReference type="Pfam" id="PF02749"/>
    </source>
</evidence>
<evidence type="ECO:0000256" key="7">
    <source>
        <dbReference type="ARBA" id="ARBA00022679"/>
    </source>
</evidence>
<comment type="similarity">
    <text evidence="3 9">Belongs to the NadC/ModD family.</text>
</comment>
<dbReference type="GO" id="GO:0009435">
    <property type="term" value="P:NAD+ biosynthetic process"/>
    <property type="evidence" value="ECO:0007669"/>
    <property type="project" value="InterPro"/>
</dbReference>
<keyword evidence="14" id="KW-1185">Reference proteome</keyword>
<dbReference type="NCBIfam" id="TIGR00078">
    <property type="entry name" value="nadC"/>
    <property type="match status" value="1"/>
</dbReference>
<evidence type="ECO:0000256" key="4">
    <source>
        <dbReference type="ARBA" id="ARBA00011218"/>
    </source>
</evidence>
<feature type="domain" description="Quinolinate phosphoribosyl transferase N-terminal" evidence="12">
    <location>
        <begin position="17"/>
        <end position="100"/>
    </location>
</feature>
<dbReference type="InterPro" id="IPR036068">
    <property type="entry name" value="Nicotinate_pribotase-like_C"/>
</dbReference>
<evidence type="ECO:0000256" key="8">
    <source>
        <dbReference type="ARBA" id="ARBA00047445"/>
    </source>
</evidence>
<dbReference type="EMBL" id="CP058560">
    <property type="protein sequence ID" value="QUH23825.1"/>
    <property type="molecule type" value="Genomic_DNA"/>
</dbReference>
<dbReference type="OrthoDB" id="115072at2157"/>
<dbReference type="InterPro" id="IPR022412">
    <property type="entry name" value="Quinolinate_PRibosylTrfase_N"/>
</dbReference>
<keyword evidence="7 9" id="KW-0808">Transferase</keyword>
<comment type="subunit">
    <text evidence="4 9">Hexamer formed by 3 homodimers.</text>
</comment>
<evidence type="ECO:0000256" key="10">
    <source>
        <dbReference type="PIRSR" id="PIRSR006250-1"/>
    </source>
</evidence>
<dbReference type="InterPro" id="IPR037128">
    <property type="entry name" value="Quinolinate_PRibosylTase_N_sf"/>
</dbReference>
<dbReference type="PANTHER" id="PTHR32179">
    <property type="entry name" value="NICOTINATE-NUCLEOTIDE PYROPHOSPHORYLASE [CARBOXYLATING]"/>
    <property type="match status" value="1"/>
</dbReference>
<gene>
    <name evidence="13" type="primary">nadC</name>
    <name evidence="13" type="ORF">HYG87_08660</name>
</gene>
<dbReference type="GO" id="GO:0034213">
    <property type="term" value="P:quinolinate catabolic process"/>
    <property type="evidence" value="ECO:0007669"/>
    <property type="project" value="TreeGrafter"/>
</dbReference>
<feature type="binding site" evidence="10">
    <location>
        <begin position="259"/>
        <end position="261"/>
    </location>
    <ligand>
        <name>substrate</name>
    </ligand>
</feature>
<dbReference type="RefSeq" id="WP_211532782.1">
    <property type="nucleotide sequence ID" value="NZ_CP058560.1"/>
</dbReference>
<dbReference type="EC" id="2.4.2.19" evidence="9"/>
<comment type="catalytic activity">
    <reaction evidence="8 9">
        <text>nicotinate beta-D-ribonucleotide + CO2 + diphosphate = quinolinate + 5-phospho-alpha-D-ribose 1-diphosphate + 2 H(+)</text>
        <dbReference type="Rhea" id="RHEA:12733"/>
        <dbReference type="ChEBI" id="CHEBI:15378"/>
        <dbReference type="ChEBI" id="CHEBI:16526"/>
        <dbReference type="ChEBI" id="CHEBI:29959"/>
        <dbReference type="ChEBI" id="CHEBI:33019"/>
        <dbReference type="ChEBI" id="CHEBI:57502"/>
        <dbReference type="ChEBI" id="CHEBI:58017"/>
        <dbReference type="EC" id="2.4.2.19"/>
    </reaction>
</comment>
<dbReference type="InterPro" id="IPR027277">
    <property type="entry name" value="NadC/ModD"/>
</dbReference>
<organism evidence="13 14">
    <name type="scientific">Methanobacterium alkalithermotolerans</name>
    <dbReference type="NCBI Taxonomy" id="2731220"/>
    <lineage>
        <taxon>Archaea</taxon>
        <taxon>Methanobacteriati</taxon>
        <taxon>Methanobacteriota</taxon>
        <taxon>Methanomada group</taxon>
        <taxon>Methanobacteria</taxon>
        <taxon>Methanobacteriales</taxon>
        <taxon>Methanobacteriaceae</taxon>
        <taxon>Methanobacterium</taxon>
    </lineage>
</organism>
<dbReference type="Pfam" id="PF02749">
    <property type="entry name" value="QRPTase_N"/>
    <property type="match status" value="1"/>
</dbReference>
<sequence>MKNTLRQMINDDIGFEDLTTNALISPGIKARSEIISRQSGIIAGVDVAKVIFKDFNLKCSSNKEDGDIISKGESILNISGSARSILTLERTVLNLMMKMSGIATLTSKMVEKARSVNENVKIAGTRKTTPGLQFFEKSAIKFGGGDTHRFRLDDCILIKDNHIALLGDLSLAIKKARKNVSFTKKIEVEVENLEDALLAANMGVDIVMLDNMPPNKVKLVITALKENNLRDKIIIEVSGGITPDNLLDYAATGVDVISMGFITHSAPSMDLSLEILH</sequence>
<dbReference type="Proteomes" id="UP000681041">
    <property type="component" value="Chromosome"/>
</dbReference>
<evidence type="ECO:0000256" key="3">
    <source>
        <dbReference type="ARBA" id="ARBA00009400"/>
    </source>
</evidence>
<proteinExistence type="inferred from homology"/>
<feature type="binding site" evidence="10">
    <location>
        <position position="159"/>
    </location>
    <ligand>
        <name>substrate</name>
    </ligand>
</feature>
<feature type="binding site" evidence="10">
    <location>
        <begin position="238"/>
        <end position="240"/>
    </location>
    <ligand>
        <name>substrate</name>
    </ligand>
</feature>
<dbReference type="GO" id="GO:0005737">
    <property type="term" value="C:cytoplasm"/>
    <property type="evidence" value="ECO:0007669"/>
    <property type="project" value="TreeGrafter"/>
</dbReference>
<accession>A0A8T8K8C7</accession>
<dbReference type="KEGG" id="meme:HYG87_08660"/>
<protein>
    <recommendedName>
        <fullName evidence="9">Nicotinate-nucleotide pyrophosphorylase [carboxylating]</fullName>
        <ecNumber evidence="9">2.4.2.19</ecNumber>
    </recommendedName>
    <alternativeName>
        <fullName evidence="9">Quinolinate phosphoribosyltransferase [decarboxylating]</fullName>
    </alternativeName>
</protein>
<dbReference type="CDD" id="cd01572">
    <property type="entry name" value="QPRTase"/>
    <property type="match status" value="1"/>
</dbReference>
<evidence type="ECO:0000313" key="14">
    <source>
        <dbReference type="Proteomes" id="UP000681041"/>
    </source>
</evidence>
<dbReference type="SUPFAM" id="SSF54675">
    <property type="entry name" value="Nicotinate/Quinolinate PRTase N-terminal domain-like"/>
    <property type="match status" value="1"/>
</dbReference>
<evidence type="ECO:0000256" key="5">
    <source>
        <dbReference type="ARBA" id="ARBA00022642"/>
    </source>
</evidence>
<evidence type="ECO:0000256" key="6">
    <source>
        <dbReference type="ARBA" id="ARBA00022676"/>
    </source>
</evidence>
<comment type="pathway">
    <text evidence="2 9">Cofactor biosynthesis; NAD(+) biosynthesis; nicotinate D-ribonucleotide from quinolinate: step 1/1.</text>
</comment>
<dbReference type="InterPro" id="IPR013785">
    <property type="entry name" value="Aldolase_TIM"/>
</dbReference>
<dbReference type="InterPro" id="IPR002638">
    <property type="entry name" value="Quinolinate_PRibosylTrfase_C"/>
</dbReference>
<evidence type="ECO:0000259" key="11">
    <source>
        <dbReference type="Pfam" id="PF01729"/>
    </source>
</evidence>
<dbReference type="Gene3D" id="3.20.20.70">
    <property type="entry name" value="Aldolase class I"/>
    <property type="match status" value="1"/>
</dbReference>
<dbReference type="Pfam" id="PF01729">
    <property type="entry name" value="QRPTase_C"/>
    <property type="match status" value="1"/>
</dbReference>
<dbReference type="InterPro" id="IPR004393">
    <property type="entry name" value="NadC"/>
</dbReference>
<dbReference type="PIRSF" id="PIRSF006250">
    <property type="entry name" value="NadC_ModD"/>
    <property type="match status" value="1"/>
</dbReference>
<keyword evidence="5 9" id="KW-0662">Pyridine nucleotide biosynthesis</keyword>
<evidence type="ECO:0000256" key="9">
    <source>
        <dbReference type="PIRNR" id="PIRNR006250"/>
    </source>
</evidence>
<dbReference type="GO" id="GO:0004514">
    <property type="term" value="F:nicotinate-nucleotide diphosphorylase (carboxylating) activity"/>
    <property type="evidence" value="ECO:0007669"/>
    <property type="project" value="UniProtKB-EC"/>
</dbReference>
<dbReference type="SUPFAM" id="SSF51690">
    <property type="entry name" value="Nicotinate/Quinolinate PRTase C-terminal domain-like"/>
    <property type="match status" value="1"/>
</dbReference>
<dbReference type="GeneID" id="64820831"/>
<feature type="binding site" evidence="10">
    <location>
        <position position="90"/>
    </location>
    <ligand>
        <name>substrate</name>
    </ligand>
</feature>
<dbReference type="FunFam" id="3.20.20.70:FF:000030">
    <property type="entry name" value="Nicotinate-nucleotide pyrophosphorylase, carboxylating"/>
    <property type="match status" value="1"/>
</dbReference>
<feature type="binding site" evidence="10">
    <location>
        <position position="149"/>
    </location>
    <ligand>
        <name>substrate</name>
    </ligand>
</feature>
<evidence type="ECO:0000313" key="13">
    <source>
        <dbReference type="EMBL" id="QUH23825.1"/>
    </source>
</evidence>
<dbReference type="PANTHER" id="PTHR32179:SF3">
    <property type="entry name" value="NICOTINATE-NUCLEOTIDE PYROPHOSPHORYLASE [CARBOXYLATING]"/>
    <property type="match status" value="1"/>
</dbReference>
<feature type="binding site" evidence="10">
    <location>
        <position position="210"/>
    </location>
    <ligand>
        <name>substrate</name>
    </ligand>
</feature>
<reference evidence="13" key="1">
    <citation type="submission" date="2020-07" db="EMBL/GenBank/DDBJ databases">
        <title>Methanobacterium. sp. MethCan genome.</title>
        <authorList>
            <person name="Postec A."/>
            <person name="Quemeneur M."/>
        </authorList>
    </citation>
    <scope>NUCLEOTIDE SEQUENCE</scope>
    <source>
        <strain evidence="13">MethCAN</strain>
    </source>
</reference>
<feature type="domain" description="Quinolinate phosphoribosyl transferase C-terminal" evidence="11">
    <location>
        <begin position="102"/>
        <end position="274"/>
    </location>
</feature>
<keyword evidence="6 9" id="KW-0328">Glycosyltransferase</keyword>
<name>A0A8T8K8C7_9EURY</name>
<feature type="binding site" evidence="10">
    <location>
        <begin position="125"/>
        <end position="127"/>
    </location>
    <ligand>
        <name>substrate</name>
    </ligand>
</feature>
<evidence type="ECO:0000256" key="2">
    <source>
        <dbReference type="ARBA" id="ARBA00004893"/>
    </source>
</evidence>
<dbReference type="AlphaFoldDB" id="A0A8T8K8C7"/>
<evidence type="ECO:0000256" key="1">
    <source>
        <dbReference type="ARBA" id="ARBA00003237"/>
    </source>
</evidence>
<feature type="binding site" evidence="10">
    <location>
        <position position="189"/>
    </location>
    <ligand>
        <name>substrate</name>
    </ligand>
</feature>
<dbReference type="FunFam" id="3.90.1170.20:FF:000001">
    <property type="entry name" value="Nicotinate-nucleotide diphosphorylase (Carboxylating)"/>
    <property type="match status" value="1"/>
</dbReference>